<keyword evidence="2" id="KW-1185">Reference proteome</keyword>
<evidence type="ECO:0000313" key="2">
    <source>
        <dbReference type="Proteomes" id="UP000823775"/>
    </source>
</evidence>
<accession>A0ABS8TFV1</accession>
<evidence type="ECO:0000313" key="1">
    <source>
        <dbReference type="EMBL" id="MCD7469750.1"/>
    </source>
</evidence>
<dbReference type="InterPro" id="IPR036188">
    <property type="entry name" value="FAD/NAD-bd_sf"/>
</dbReference>
<proteinExistence type="predicted"/>
<dbReference type="EMBL" id="JACEIK010001479">
    <property type="protein sequence ID" value="MCD7469750.1"/>
    <property type="molecule type" value="Genomic_DNA"/>
</dbReference>
<sequence>MDCLAWDVISYLEAVDNNLDIDRNETLEQFIKSHGYSELFQKHLIPICASIWPCPLAGVLGFSAYYILLFCRDHHLLQEKAPISYILLPSHSYELLVIPSVKEKALAGCTIACNDGAKEVYDRCIIAANASDTLTMLGKEATYDESRILGAFQYVYSDTFLHRDKTFLPRNPGAWSACNFVGTMNDRACVTYWLNIIQVILVTQSCLISRNPRSSSEARGITLLKWRTSHPVPSVAASKASCELHQIQGKRGIWFCGVYQGYGFHEDGLKAGMVAADGMLRRNCSILDNPKQMVPTWTETGARLLVTRFLKSFIETGCIILLEEGGNYFHLPRNREEMLPQSFA</sequence>
<name>A0ABS8TFV1_DATST</name>
<protein>
    <submittedName>
        <fullName evidence="1">Cfs1-like protein</fullName>
    </submittedName>
</protein>
<dbReference type="SUPFAM" id="SSF51905">
    <property type="entry name" value="FAD/NAD(P)-binding domain"/>
    <property type="match status" value="1"/>
</dbReference>
<organism evidence="1 2">
    <name type="scientific">Datura stramonium</name>
    <name type="common">Jimsonweed</name>
    <name type="synonym">Common thornapple</name>
    <dbReference type="NCBI Taxonomy" id="4076"/>
    <lineage>
        <taxon>Eukaryota</taxon>
        <taxon>Viridiplantae</taxon>
        <taxon>Streptophyta</taxon>
        <taxon>Embryophyta</taxon>
        <taxon>Tracheophyta</taxon>
        <taxon>Spermatophyta</taxon>
        <taxon>Magnoliopsida</taxon>
        <taxon>eudicotyledons</taxon>
        <taxon>Gunneridae</taxon>
        <taxon>Pentapetalae</taxon>
        <taxon>asterids</taxon>
        <taxon>lamiids</taxon>
        <taxon>Solanales</taxon>
        <taxon>Solanaceae</taxon>
        <taxon>Solanoideae</taxon>
        <taxon>Datureae</taxon>
        <taxon>Datura</taxon>
    </lineage>
</organism>
<gene>
    <name evidence="1" type="primary">CFS1_4</name>
    <name evidence="1" type="ORF">HAX54_008931</name>
</gene>
<reference evidence="1 2" key="1">
    <citation type="journal article" date="2021" name="BMC Genomics">
        <title>Datura genome reveals duplications of psychoactive alkaloid biosynthetic genes and high mutation rate following tissue culture.</title>
        <authorList>
            <person name="Rajewski A."/>
            <person name="Carter-House D."/>
            <person name="Stajich J."/>
            <person name="Litt A."/>
        </authorList>
    </citation>
    <scope>NUCLEOTIDE SEQUENCE [LARGE SCALE GENOMIC DNA]</scope>
    <source>
        <strain evidence="1">AR-01</strain>
    </source>
</reference>
<dbReference type="Proteomes" id="UP000823775">
    <property type="component" value="Unassembled WGS sequence"/>
</dbReference>
<comment type="caution">
    <text evidence="1">The sequence shown here is derived from an EMBL/GenBank/DDBJ whole genome shotgun (WGS) entry which is preliminary data.</text>
</comment>